<evidence type="ECO:0000313" key="2">
    <source>
        <dbReference type="WBParaSite" id="PS1159_v2.g9918.t1"/>
    </source>
</evidence>
<proteinExistence type="predicted"/>
<protein>
    <submittedName>
        <fullName evidence="2">Uncharacterized protein</fullName>
    </submittedName>
</protein>
<dbReference type="Proteomes" id="UP000887580">
    <property type="component" value="Unplaced"/>
</dbReference>
<reference evidence="2" key="1">
    <citation type="submission" date="2022-11" db="UniProtKB">
        <authorList>
            <consortium name="WormBaseParasite"/>
        </authorList>
    </citation>
    <scope>IDENTIFICATION</scope>
</reference>
<dbReference type="WBParaSite" id="PS1159_v2.g9918.t1">
    <property type="protein sequence ID" value="PS1159_v2.g9918.t1"/>
    <property type="gene ID" value="PS1159_v2.g9918"/>
</dbReference>
<evidence type="ECO:0000313" key="1">
    <source>
        <dbReference type="Proteomes" id="UP000887580"/>
    </source>
</evidence>
<accession>A0AC35GYC2</accession>
<sequence length="210" mass="23461">MASKDFCLPFKEDITVSDNSKDQYSNLNLNQNQKCSNFNSATPKHLSSKNQNVESSDLIDKNVSQKNLNSWSSPKSSSNWLNAASKKQKLKRCKNSSLNSINKSTLSLHISAHENSNESATFDSTENAGLKKDKEKSHLKKQLFSDLASIIQNPFEFPRQQEAKQFSADDPEVMEFKASQKLLEPNKATASKSIQSNDVNFGLNRPSSLL</sequence>
<name>A0AC35GYC2_9BILA</name>
<organism evidence="1 2">
    <name type="scientific">Panagrolaimus sp. PS1159</name>
    <dbReference type="NCBI Taxonomy" id="55785"/>
    <lineage>
        <taxon>Eukaryota</taxon>
        <taxon>Metazoa</taxon>
        <taxon>Ecdysozoa</taxon>
        <taxon>Nematoda</taxon>
        <taxon>Chromadorea</taxon>
        <taxon>Rhabditida</taxon>
        <taxon>Tylenchina</taxon>
        <taxon>Panagrolaimomorpha</taxon>
        <taxon>Panagrolaimoidea</taxon>
        <taxon>Panagrolaimidae</taxon>
        <taxon>Panagrolaimus</taxon>
    </lineage>
</organism>